<evidence type="ECO:0000256" key="1">
    <source>
        <dbReference type="SAM" id="MobiDB-lite"/>
    </source>
</evidence>
<reference evidence="3" key="1">
    <citation type="submission" date="2022-11" db="UniProtKB">
        <authorList>
            <consortium name="WormBaseParasite"/>
        </authorList>
    </citation>
    <scope>IDENTIFICATION</scope>
</reference>
<feature type="compositionally biased region" description="Basic residues" evidence="1">
    <location>
        <begin position="16"/>
        <end position="26"/>
    </location>
</feature>
<name>A0A915IDS8_ROMCU</name>
<evidence type="ECO:0000313" key="2">
    <source>
        <dbReference type="Proteomes" id="UP000887565"/>
    </source>
</evidence>
<dbReference type="AlphaFoldDB" id="A0A915IDS8"/>
<sequence>MQIARRTRGKTDANLRRKKSTRRRKNGGAEHIFGISIGFGNYSNIYSGHLKFCLKATTLDGIFVIKSKFSIVFGVAFSIDRVAKAKME</sequence>
<dbReference type="Proteomes" id="UP000887565">
    <property type="component" value="Unplaced"/>
</dbReference>
<accession>A0A915IDS8</accession>
<dbReference type="WBParaSite" id="nRc.2.0.1.t12052-RA">
    <property type="protein sequence ID" value="nRc.2.0.1.t12052-RA"/>
    <property type="gene ID" value="nRc.2.0.1.g12052"/>
</dbReference>
<keyword evidence="2" id="KW-1185">Reference proteome</keyword>
<feature type="region of interest" description="Disordered" evidence="1">
    <location>
        <begin position="1"/>
        <end position="26"/>
    </location>
</feature>
<proteinExistence type="predicted"/>
<protein>
    <submittedName>
        <fullName evidence="3">Uncharacterized protein</fullName>
    </submittedName>
</protein>
<evidence type="ECO:0000313" key="3">
    <source>
        <dbReference type="WBParaSite" id="nRc.2.0.1.t12052-RA"/>
    </source>
</evidence>
<organism evidence="2 3">
    <name type="scientific">Romanomermis culicivorax</name>
    <name type="common">Nematode worm</name>
    <dbReference type="NCBI Taxonomy" id="13658"/>
    <lineage>
        <taxon>Eukaryota</taxon>
        <taxon>Metazoa</taxon>
        <taxon>Ecdysozoa</taxon>
        <taxon>Nematoda</taxon>
        <taxon>Enoplea</taxon>
        <taxon>Dorylaimia</taxon>
        <taxon>Mermithida</taxon>
        <taxon>Mermithoidea</taxon>
        <taxon>Mermithidae</taxon>
        <taxon>Romanomermis</taxon>
    </lineage>
</organism>